<feature type="transmembrane region" description="Helical" evidence="1">
    <location>
        <begin position="174"/>
        <end position="197"/>
    </location>
</feature>
<evidence type="ECO:0000256" key="1">
    <source>
        <dbReference type="SAM" id="Phobius"/>
    </source>
</evidence>
<feature type="transmembrane region" description="Helical" evidence="1">
    <location>
        <begin position="60"/>
        <end position="80"/>
    </location>
</feature>
<dbReference type="Proteomes" id="UP000291101">
    <property type="component" value="Unassembled WGS sequence"/>
</dbReference>
<comment type="caution">
    <text evidence="2">The sequence shown here is derived from an EMBL/GenBank/DDBJ whole genome shotgun (WGS) entry which is preliminary data.</text>
</comment>
<keyword evidence="1" id="KW-0472">Membrane</keyword>
<keyword evidence="3" id="KW-1185">Reference proteome</keyword>
<feature type="transmembrane region" description="Helical" evidence="1">
    <location>
        <begin position="146"/>
        <end position="167"/>
    </location>
</feature>
<protein>
    <recommendedName>
        <fullName evidence="4">ABC transporter permease</fullName>
    </recommendedName>
</protein>
<accession>A0A4Q2T474</accession>
<evidence type="ECO:0008006" key="4">
    <source>
        <dbReference type="Google" id="ProtNLM"/>
    </source>
</evidence>
<dbReference type="AlphaFoldDB" id="A0A4Q2T474"/>
<feature type="transmembrane region" description="Helical" evidence="1">
    <location>
        <begin position="21"/>
        <end position="40"/>
    </location>
</feature>
<evidence type="ECO:0000313" key="3">
    <source>
        <dbReference type="Proteomes" id="UP000291101"/>
    </source>
</evidence>
<organism evidence="2 3">
    <name type="scientific">Nocardioides zhouii</name>
    <dbReference type="NCBI Taxonomy" id="1168729"/>
    <lineage>
        <taxon>Bacteria</taxon>
        <taxon>Bacillati</taxon>
        <taxon>Actinomycetota</taxon>
        <taxon>Actinomycetes</taxon>
        <taxon>Propionibacteriales</taxon>
        <taxon>Nocardioidaceae</taxon>
        <taxon>Nocardioides</taxon>
    </lineage>
</organism>
<feature type="transmembrane region" description="Helical" evidence="1">
    <location>
        <begin position="101"/>
        <end position="126"/>
    </location>
</feature>
<gene>
    <name evidence="2" type="ORF">EUA94_05895</name>
</gene>
<evidence type="ECO:0000313" key="2">
    <source>
        <dbReference type="EMBL" id="RYC13392.1"/>
    </source>
</evidence>
<dbReference type="RefSeq" id="WP_129425629.1">
    <property type="nucleotide sequence ID" value="NZ_SDWV01000004.1"/>
</dbReference>
<name>A0A4Q2T474_9ACTN</name>
<dbReference type="EMBL" id="SDWV01000004">
    <property type="protein sequence ID" value="RYC13392.1"/>
    <property type="molecule type" value="Genomic_DNA"/>
</dbReference>
<sequence>MTTLRLIRGEIRKLGTTKLPWGFLMVLVVVAGLDAAVVAFATDMDGSKAFIATAEDQRSLMAFASNAMIGTSLFGAIAVAREYGHDTVVPMFLTSPKRYRAVLAQLSAVLLTGATLAGAGQVLVIAGVALALPSTEFAFLVSTGDLVRLLAATTFAGAIGAVLGAGLGSIIRNVGGAVTVAVLVLFVIPPLAAQLVAEAGSWIPPTLFAVISGVDAAVSLGAALVAITAWALVPAGLGLVAVQRRDVV</sequence>
<reference evidence="2 3" key="1">
    <citation type="submission" date="2019-01" db="EMBL/GenBank/DDBJ databases">
        <title>Novel species of Nocardioides.</title>
        <authorList>
            <person name="Liu Q."/>
            <person name="X Y.-H."/>
        </authorList>
    </citation>
    <scope>NUCLEOTIDE SEQUENCE [LARGE SCALE GENOMIC DNA]</scope>
    <source>
        <strain evidence="2 3">HLT2-9</strain>
    </source>
</reference>
<feature type="transmembrane region" description="Helical" evidence="1">
    <location>
        <begin position="217"/>
        <end position="242"/>
    </location>
</feature>
<dbReference type="OrthoDB" id="5188656at2"/>
<keyword evidence="1" id="KW-0812">Transmembrane</keyword>
<keyword evidence="1" id="KW-1133">Transmembrane helix</keyword>
<proteinExistence type="predicted"/>